<dbReference type="Proteomes" id="UP000631653">
    <property type="component" value="Unassembled WGS sequence"/>
</dbReference>
<sequence length="131" mass="14228">MTLPMAEKGLAFLVCDNDFNRLHTAFMLAASALAMNRDIILFATGPGALVLCREGRSDPAWEKADAVLASQGIATLMMLRDAVVSMNARLLVCETGLLRTSRNSEDLLEGVEIVGMPTFLDLSDSYKLVTF</sequence>
<protein>
    <recommendedName>
        <fullName evidence="3">Peroxiredoxin</fullName>
    </recommendedName>
</protein>
<organism evidence="1 2">
    <name type="scientific">Acetobacter conturbans</name>
    <dbReference type="NCBI Taxonomy" id="1737472"/>
    <lineage>
        <taxon>Bacteria</taxon>
        <taxon>Pseudomonadati</taxon>
        <taxon>Pseudomonadota</taxon>
        <taxon>Alphaproteobacteria</taxon>
        <taxon>Acetobacterales</taxon>
        <taxon>Acetobacteraceae</taxon>
        <taxon>Acetobacter</taxon>
    </lineage>
</organism>
<dbReference type="InterPro" id="IPR003787">
    <property type="entry name" value="Sulphur_relay_DsrE/F-like"/>
</dbReference>
<keyword evidence="2" id="KW-1185">Reference proteome</keyword>
<evidence type="ECO:0000313" key="2">
    <source>
        <dbReference type="Proteomes" id="UP000631653"/>
    </source>
</evidence>
<dbReference type="SUPFAM" id="SSF75169">
    <property type="entry name" value="DsrEFH-like"/>
    <property type="match status" value="1"/>
</dbReference>
<dbReference type="Pfam" id="PF02635">
    <property type="entry name" value="DsrE"/>
    <property type="match status" value="1"/>
</dbReference>
<comment type="caution">
    <text evidence="1">The sequence shown here is derived from an EMBL/GenBank/DDBJ whole genome shotgun (WGS) entry which is preliminary data.</text>
</comment>
<evidence type="ECO:0008006" key="3">
    <source>
        <dbReference type="Google" id="ProtNLM"/>
    </source>
</evidence>
<evidence type="ECO:0000313" key="1">
    <source>
        <dbReference type="EMBL" id="NHN88449.1"/>
    </source>
</evidence>
<name>A0ABX0K4U4_9PROT</name>
<gene>
    <name evidence="1" type="ORF">GOB81_07375</name>
</gene>
<dbReference type="EMBL" id="WOSY01000005">
    <property type="protein sequence ID" value="NHN88449.1"/>
    <property type="molecule type" value="Genomic_DNA"/>
</dbReference>
<dbReference type="Gene3D" id="3.40.1260.10">
    <property type="entry name" value="DsrEFH-like"/>
    <property type="match status" value="1"/>
</dbReference>
<dbReference type="InterPro" id="IPR027396">
    <property type="entry name" value="DsrEFH-like"/>
</dbReference>
<reference evidence="1 2" key="1">
    <citation type="journal article" date="2020" name="Int. J. Syst. Evol. Microbiol.">
        <title>Novel acetic acid bacteria from cider fermentations: Acetobacter conturbans sp. nov. and Acetobacter fallax sp. nov.</title>
        <authorList>
            <person name="Sombolestani A.S."/>
            <person name="Cleenwerck I."/>
            <person name="Cnockaert M."/>
            <person name="Borremans W."/>
            <person name="Wieme A.D."/>
            <person name="De Vuyst L."/>
            <person name="Vandamme P."/>
        </authorList>
    </citation>
    <scope>NUCLEOTIDE SEQUENCE [LARGE SCALE GENOMIC DNA]</scope>
    <source>
        <strain evidence="1 2">LMG 1627</strain>
    </source>
</reference>
<proteinExistence type="predicted"/>
<accession>A0ABX0K4U4</accession>